<dbReference type="Gramene" id="mRNA:HanXRQr2_Chr10g0442501">
    <property type="protein sequence ID" value="CDS:HanXRQr2_Chr10g0442501.1"/>
    <property type="gene ID" value="HanXRQr2_Chr10g0442501"/>
</dbReference>
<evidence type="ECO:0000313" key="7">
    <source>
        <dbReference type="Proteomes" id="UP000215914"/>
    </source>
</evidence>
<evidence type="ECO:0000259" key="4">
    <source>
        <dbReference type="PROSITE" id="PS50927"/>
    </source>
</evidence>
<feature type="signal peptide" evidence="3">
    <location>
        <begin position="1"/>
        <end position="27"/>
    </location>
</feature>
<keyword evidence="6" id="KW-0430">Lectin</keyword>
<dbReference type="InParanoid" id="A0A251THT5"/>
<evidence type="ECO:0000256" key="1">
    <source>
        <dbReference type="ARBA" id="ARBA00022729"/>
    </source>
</evidence>
<dbReference type="PANTHER" id="PTHR32444">
    <property type="entry name" value="BULB-TYPE LECTIN DOMAIN-CONTAINING PROTEIN"/>
    <property type="match status" value="1"/>
</dbReference>
<dbReference type="GO" id="GO:0004674">
    <property type="term" value="F:protein serine/threonine kinase activity"/>
    <property type="evidence" value="ECO:0007669"/>
    <property type="project" value="UniProtKB-KW"/>
</dbReference>
<reference evidence="5 7" key="1">
    <citation type="journal article" date="2017" name="Nature">
        <title>The sunflower genome provides insights into oil metabolism, flowering and Asterid evolution.</title>
        <authorList>
            <person name="Badouin H."/>
            <person name="Gouzy J."/>
            <person name="Grassa C.J."/>
            <person name="Murat F."/>
            <person name="Staton S.E."/>
            <person name="Cottret L."/>
            <person name="Lelandais-Briere C."/>
            <person name="Owens G.L."/>
            <person name="Carrere S."/>
            <person name="Mayjonade B."/>
            <person name="Legrand L."/>
            <person name="Gill N."/>
            <person name="Kane N.C."/>
            <person name="Bowers J.E."/>
            <person name="Hubner S."/>
            <person name="Bellec A."/>
            <person name="Berard A."/>
            <person name="Berges H."/>
            <person name="Blanchet N."/>
            <person name="Boniface M.C."/>
            <person name="Brunel D."/>
            <person name="Catrice O."/>
            <person name="Chaidir N."/>
            <person name="Claudel C."/>
            <person name="Donnadieu C."/>
            <person name="Faraut T."/>
            <person name="Fievet G."/>
            <person name="Helmstetter N."/>
            <person name="King M."/>
            <person name="Knapp S.J."/>
            <person name="Lai Z."/>
            <person name="Le Paslier M.C."/>
            <person name="Lippi Y."/>
            <person name="Lorenzon L."/>
            <person name="Mandel J.R."/>
            <person name="Marage G."/>
            <person name="Marchand G."/>
            <person name="Marquand E."/>
            <person name="Bret-Mestries E."/>
            <person name="Morien E."/>
            <person name="Nambeesan S."/>
            <person name="Nguyen T."/>
            <person name="Pegot-Espagnet P."/>
            <person name="Pouilly N."/>
            <person name="Raftis F."/>
            <person name="Sallet E."/>
            <person name="Schiex T."/>
            <person name="Thomas J."/>
            <person name="Vandecasteele C."/>
            <person name="Vares D."/>
            <person name="Vear F."/>
            <person name="Vautrin S."/>
            <person name="Crespi M."/>
            <person name="Mangin B."/>
            <person name="Burke J.M."/>
            <person name="Salse J."/>
            <person name="Munos S."/>
            <person name="Vincourt P."/>
            <person name="Rieseberg L.H."/>
            <person name="Langlade N.B."/>
        </authorList>
    </citation>
    <scope>NUCLEOTIDE SEQUENCE [LARGE SCALE GENOMIC DNA]</scope>
    <source>
        <strain evidence="7">cv. SF193</strain>
        <tissue evidence="5">Leaves</tissue>
    </source>
</reference>
<dbReference type="Gene3D" id="2.90.10.10">
    <property type="entry name" value="Bulb-type lectin domain"/>
    <property type="match status" value="1"/>
</dbReference>
<dbReference type="GO" id="GO:0030246">
    <property type="term" value="F:carbohydrate binding"/>
    <property type="evidence" value="ECO:0007669"/>
    <property type="project" value="UniProtKB-KW"/>
</dbReference>
<accession>A0A251THT5</accession>
<dbReference type="Proteomes" id="UP000215914">
    <property type="component" value="Chromosome 10"/>
</dbReference>
<gene>
    <name evidence="6" type="ORF">HannXRQ_Chr10g0290521</name>
    <name evidence="5" type="ORF">HanXRQr2_Chr10g0442501</name>
</gene>
<dbReference type="AlphaFoldDB" id="A0A251THT5"/>
<feature type="domain" description="Bulb-type lectin" evidence="4">
    <location>
        <begin position="28"/>
        <end position="135"/>
    </location>
</feature>
<dbReference type="Pfam" id="PF01453">
    <property type="entry name" value="B_lectin"/>
    <property type="match status" value="1"/>
</dbReference>
<evidence type="ECO:0000256" key="2">
    <source>
        <dbReference type="ARBA" id="ARBA00023180"/>
    </source>
</evidence>
<evidence type="ECO:0000313" key="5">
    <source>
        <dbReference type="EMBL" id="KAF5786570.1"/>
    </source>
</evidence>
<sequence length="135" mass="15462">MVSSTSNSHIISLCTFLVCCYCYSCSAKDTITRGEFINDGDNYLESPGKKFRMGFFPHGNTTELRRYVGIWYTMDPKTIVWVGNRDKPVLDYTGVITVAEDGNFKVLNKDASVYFSTTTGNIAHYYINRRKFLYK</sequence>
<dbReference type="EC" id="2.7.11.1" evidence="5"/>
<keyword evidence="2" id="KW-0325">Glycoprotein</keyword>
<dbReference type="PROSITE" id="PS50927">
    <property type="entry name" value="BULB_LECTIN"/>
    <property type="match status" value="1"/>
</dbReference>
<protein>
    <submittedName>
        <fullName evidence="5">Non-specific serine/threonine protein kinase</fullName>
        <ecNumber evidence="5">2.7.11.1</ecNumber>
    </submittedName>
    <submittedName>
        <fullName evidence="6">Putative bulb-type lectin domain-containing protein</fullName>
    </submittedName>
</protein>
<dbReference type="EMBL" id="CM007899">
    <property type="protein sequence ID" value="OTG10695.1"/>
    <property type="molecule type" value="Genomic_DNA"/>
</dbReference>
<keyword evidence="7" id="KW-1185">Reference proteome</keyword>
<keyword evidence="5" id="KW-0723">Serine/threonine-protein kinase</keyword>
<dbReference type="InterPro" id="IPR036426">
    <property type="entry name" value="Bulb-type_lectin_dom_sf"/>
</dbReference>
<keyword evidence="1 3" id="KW-0732">Signal</keyword>
<keyword evidence="5" id="KW-0418">Kinase</keyword>
<reference evidence="5" key="3">
    <citation type="submission" date="2020-06" db="EMBL/GenBank/DDBJ databases">
        <title>Helianthus annuus Genome sequencing and assembly Release 2.</title>
        <authorList>
            <person name="Gouzy J."/>
            <person name="Langlade N."/>
            <person name="Munos S."/>
        </authorList>
    </citation>
    <scope>NUCLEOTIDE SEQUENCE</scope>
    <source>
        <tissue evidence="5">Leaves</tissue>
    </source>
</reference>
<dbReference type="OMA" id="SYSHAIC"/>
<reference evidence="6" key="2">
    <citation type="submission" date="2017-02" db="EMBL/GenBank/DDBJ databases">
        <title>Sunflower complete genome.</title>
        <authorList>
            <person name="Langlade N."/>
            <person name="Munos S."/>
        </authorList>
    </citation>
    <scope>NUCLEOTIDE SEQUENCE [LARGE SCALE GENOMIC DNA]</scope>
    <source>
        <tissue evidence="6">Leaves</tissue>
    </source>
</reference>
<evidence type="ECO:0000313" key="6">
    <source>
        <dbReference type="EMBL" id="OTG10695.1"/>
    </source>
</evidence>
<proteinExistence type="predicted"/>
<name>A0A251THT5_HELAN</name>
<dbReference type="SUPFAM" id="SSF51110">
    <property type="entry name" value="alpha-D-mannose-specific plant lectins"/>
    <property type="match status" value="1"/>
</dbReference>
<organism evidence="6 7">
    <name type="scientific">Helianthus annuus</name>
    <name type="common">Common sunflower</name>
    <dbReference type="NCBI Taxonomy" id="4232"/>
    <lineage>
        <taxon>Eukaryota</taxon>
        <taxon>Viridiplantae</taxon>
        <taxon>Streptophyta</taxon>
        <taxon>Embryophyta</taxon>
        <taxon>Tracheophyta</taxon>
        <taxon>Spermatophyta</taxon>
        <taxon>Magnoliopsida</taxon>
        <taxon>eudicotyledons</taxon>
        <taxon>Gunneridae</taxon>
        <taxon>Pentapetalae</taxon>
        <taxon>asterids</taxon>
        <taxon>campanulids</taxon>
        <taxon>Asterales</taxon>
        <taxon>Asteraceae</taxon>
        <taxon>Asteroideae</taxon>
        <taxon>Heliantheae alliance</taxon>
        <taxon>Heliantheae</taxon>
        <taxon>Helianthus</taxon>
    </lineage>
</organism>
<dbReference type="InterPro" id="IPR001480">
    <property type="entry name" value="Bulb-type_lectin_dom"/>
</dbReference>
<feature type="chain" id="PRO_5013100837" evidence="3">
    <location>
        <begin position="28"/>
        <end position="135"/>
    </location>
</feature>
<evidence type="ECO:0000256" key="3">
    <source>
        <dbReference type="SAM" id="SignalP"/>
    </source>
</evidence>
<dbReference type="EMBL" id="MNCJ02000325">
    <property type="protein sequence ID" value="KAF5786570.1"/>
    <property type="molecule type" value="Genomic_DNA"/>
</dbReference>
<dbReference type="PANTHER" id="PTHR32444:SF235">
    <property type="entry name" value="OS01G0783900 PROTEIN"/>
    <property type="match status" value="1"/>
</dbReference>
<dbReference type="SMART" id="SM00108">
    <property type="entry name" value="B_lectin"/>
    <property type="match status" value="1"/>
</dbReference>
<keyword evidence="5" id="KW-0808">Transferase</keyword>